<dbReference type="InterPro" id="IPR001405">
    <property type="entry name" value="UPF0758"/>
</dbReference>
<name>A0A1F6DKJ8_9BACT</name>
<protein>
    <recommendedName>
        <fullName evidence="7">MPN domain-containing protein</fullName>
    </recommendedName>
</protein>
<gene>
    <name evidence="8" type="ORF">A3C87_00415</name>
</gene>
<evidence type="ECO:0000256" key="3">
    <source>
        <dbReference type="ARBA" id="ARBA00022801"/>
    </source>
</evidence>
<dbReference type="GO" id="GO:0006508">
    <property type="term" value="P:proteolysis"/>
    <property type="evidence" value="ECO:0007669"/>
    <property type="project" value="UniProtKB-KW"/>
</dbReference>
<dbReference type="NCBIfam" id="TIGR00608">
    <property type="entry name" value="radc"/>
    <property type="match status" value="1"/>
</dbReference>
<keyword evidence="2" id="KW-0479">Metal-binding</keyword>
<dbReference type="InterPro" id="IPR046778">
    <property type="entry name" value="UPF0758_N"/>
</dbReference>
<keyword evidence="1" id="KW-0645">Protease</keyword>
<evidence type="ECO:0000256" key="4">
    <source>
        <dbReference type="ARBA" id="ARBA00022833"/>
    </source>
</evidence>
<evidence type="ECO:0000313" key="8">
    <source>
        <dbReference type="EMBL" id="OGG61847.1"/>
    </source>
</evidence>
<dbReference type="NCBIfam" id="NF000642">
    <property type="entry name" value="PRK00024.1"/>
    <property type="match status" value="1"/>
</dbReference>
<dbReference type="Gene3D" id="3.40.140.10">
    <property type="entry name" value="Cytidine Deaminase, domain 2"/>
    <property type="match status" value="1"/>
</dbReference>
<dbReference type="AlphaFoldDB" id="A0A1F6DKJ8"/>
<dbReference type="SUPFAM" id="SSF47781">
    <property type="entry name" value="RuvA domain 2-like"/>
    <property type="match status" value="1"/>
</dbReference>
<evidence type="ECO:0000256" key="5">
    <source>
        <dbReference type="ARBA" id="ARBA00023049"/>
    </source>
</evidence>
<evidence type="ECO:0000256" key="6">
    <source>
        <dbReference type="RuleBase" id="RU003797"/>
    </source>
</evidence>
<dbReference type="CDD" id="cd08071">
    <property type="entry name" value="MPN_DUF2466"/>
    <property type="match status" value="1"/>
</dbReference>
<dbReference type="GO" id="GO:0046872">
    <property type="term" value="F:metal ion binding"/>
    <property type="evidence" value="ECO:0007669"/>
    <property type="project" value="UniProtKB-KW"/>
</dbReference>
<keyword evidence="5" id="KW-0482">Metalloprotease</keyword>
<evidence type="ECO:0000313" key="9">
    <source>
        <dbReference type="Proteomes" id="UP000176511"/>
    </source>
</evidence>
<dbReference type="GO" id="GO:0008237">
    <property type="term" value="F:metallopeptidase activity"/>
    <property type="evidence" value="ECO:0007669"/>
    <property type="project" value="UniProtKB-KW"/>
</dbReference>
<dbReference type="Pfam" id="PF04002">
    <property type="entry name" value="RadC"/>
    <property type="match status" value="1"/>
</dbReference>
<proteinExistence type="inferred from homology"/>
<dbReference type="EMBL" id="MFLE01000014">
    <property type="protein sequence ID" value="OGG61847.1"/>
    <property type="molecule type" value="Genomic_DNA"/>
</dbReference>
<evidence type="ECO:0000256" key="1">
    <source>
        <dbReference type="ARBA" id="ARBA00022670"/>
    </source>
</evidence>
<feature type="domain" description="MPN" evidence="7">
    <location>
        <begin position="92"/>
        <end position="217"/>
    </location>
</feature>
<keyword evidence="4" id="KW-0862">Zinc</keyword>
<comment type="similarity">
    <text evidence="6">Belongs to the UPF0758 family.</text>
</comment>
<dbReference type="InterPro" id="IPR025657">
    <property type="entry name" value="RadC_JAB"/>
</dbReference>
<evidence type="ECO:0000256" key="2">
    <source>
        <dbReference type="ARBA" id="ARBA00022723"/>
    </source>
</evidence>
<accession>A0A1F6DKJ8</accession>
<dbReference type="Pfam" id="PF20582">
    <property type="entry name" value="UPF0758_N"/>
    <property type="match status" value="1"/>
</dbReference>
<dbReference type="InterPro" id="IPR010994">
    <property type="entry name" value="RuvA_2-like"/>
</dbReference>
<organism evidence="8 9">
    <name type="scientific">Candidatus Kaiserbacteria bacterium RIFCSPHIGHO2_02_FULL_49_34</name>
    <dbReference type="NCBI Taxonomy" id="1798491"/>
    <lineage>
        <taxon>Bacteria</taxon>
        <taxon>Candidatus Kaiseribacteriota</taxon>
    </lineage>
</organism>
<evidence type="ECO:0000259" key="7">
    <source>
        <dbReference type="PROSITE" id="PS50249"/>
    </source>
</evidence>
<dbReference type="STRING" id="1798491.A3C87_00415"/>
<dbReference type="InterPro" id="IPR037518">
    <property type="entry name" value="MPN"/>
</dbReference>
<dbReference type="Proteomes" id="UP000176511">
    <property type="component" value="Unassembled WGS sequence"/>
</dbReference>
<comment type="caution">
    <text evidence="8">The sequence shown here is derived from an EMBL/GenBank/DDBJ whole genome shotgun (WGS) entry which is preliminary data.</text>
</comment>
<dbReference type="PANTHER" id="PTHR30471">
    <property type="entry name" value="DNA REPAIR PROTEIN RADC"/>
    <property type="match status" value="1"/>
</dbReference>
<keyword evidence="3" id="KW-0378">Hydrolase</keyword>
<dbReference type="PROSITE" id="PS50249">
    <property type="entry name" value="MPN"/>
    <property type="match status" value="1"/>
</dbReference>
<reference evidence="8 9" key="1">
    <citation type="journal article" date="2016" name="Nat. Commun.">
        <title>Thousands of microbial genomes shed light on interconnected biogeochemical processes in an aquifer system.</title>
        <authorList>
            <person name="Anantharaman K."/>
            <person name="Brown C.T."/>
            <person name="Hug L.A."/>
            <person name="Sharon I."/>
            <person name="Castelle C.J."/>
            <person name="Probst A.J."/>
            <person name="Thomas B.C."/>
            <person name="Singh A."/>
            <person name="Wilkins M.J."/>
            <person name="Karaoz U."/>
            <person name="Brodie E.L."/>
            <person name="Williams K.H."/>
            <person name="Hubbard S.S."/>
            <person name="Banfield J.F."/>
        </authorList>
    </citation>
    <scope>NUCLEOTIDE SEQUENCE [LARGE SCALE GENOMIC DNA]</scope>
</reference>
<dbReference type="PANTHER" id="PTHR30471:SF3">
    <property type="entry name" value="UPF0758 PROTEIN YEES-RELATED"/>
    <property type="match status" value="1"/>
</dbReference>
<sequence>MKLKELHRIEMPRERLAKYGAGKLADYELLAILLGSGVQGVNVLALAKQILKKVRAVGAANITLEELQKIRGLGTAKASQVVALLALAGRLNTNEPASVFQTKDIYHQCADFRTSKKEHFAAFYLDTQNNLIERQIISIGTLNSSLVHPREVFEPAIRHSAANIIVAHNHPGGALDPSPEDIDVTHRLKNAGEILGIHLIDHVIVTDTKYQSIMKFI</sequence>